<evidence type="ECO:0000256" key="15">
    <source>
        <dbReference type="PIRSR" id="PIRSR006337-1"/>
    </source>
</evidence>
<organism evidence="19 20">
    <name type="scientific">Embleya hyalina</name>
    <dbReference type="NCBI Taxonomy" id="516124"/>
    <lineage>
        <taxon>Bacteria</taxon>
        <taxon>Bacillati</taxon>
        <taxon>Actinomycetota</taxon>
        <taxon>Actinomycetes</taxon>
        <taxon>Kitasatosporales</taxon>
        <taxon>Streptomycetaceae</taxon>
        <taxon>Embleya</taxon>
    </lineage>
</organism>
<evidence type="ECO:0000256" key="2">
    <source>
        <dbReference type="ARBA" id="ARBA00005199"/>
    </source>
</evidence>
<dbReference type="RefSeq" id="WP_126639402.1">
    <property type="nucleotide sequence ID" value="NZ_BIFH01000024.1"/>
</dbReference>
<dbReference type="Pfam" id="PF00128">
    <property type="entry name" value="Alpha-amylase"/>
    <property type="match status" value="1"/>
</dbReference>
<dbReference type="InterPro" id="IPR044901">
    <property type="entry name" value="Trehalose_TreZ_E-set_sf"/>
</dbReference>
<comment type="catalytic activity">
    <reaction evidence="12 14">
        <text>hydrolysis of (1-&gt;4)-alpha-D-glucosidic linkage in 4-alpha-D-[(1-&gt;4)-alpha-D-glucanosyl]n trehalose to yield trehalose and (1-&gt;4)-alpha-D-glucan.</text>
        <dbReference type="EC" id="3.2.1.141"/>
    </reaction>
</comment>
<dbReference type="InterPro" id="IPR012768">
    <property type="entry name" value="Trehalose_TreZ"/>
</dbReference>
<name>A0A401YS32_9ACTN</name>
<proteinExistence type="inferred from homology"/>
<dbReference type="GO" id="GO:0005737">
    <property type="term" value="C:cytoplasm"/>
    <property type="evidence" value="ECO:0007669"/>
    <property type="project" value="UniProtKB-SubCell"/>
</dbReference>
<feature type="domain" description="Glycosyl hydrolase family 13 catalytic" evidence="18">
    <location>
        <begin position="100"/>
        <end position="446"/>
    </location>
</feature>
<dbReference type="Gene3D" id="2.60.40.10">
    <property type="entry name" value="Immunoglobulins"/>
    <property type="match status" value="1"/>
</dbReference>
<keyword evidence="9 14" id="KW-0326">Glycosidase</keyword>
<feature type="active site" description="Nucleophile" evidence="15">
    <location>
        <position position="246"/>
    </location>
</feature>
<comment type="caution">
    <text evidence="19">The sequence shown here is derived from an EMBL/GenBank/DDBJ whole genome shotgun (WGS) entry which is preliminary data.</text>
</comment>
<dbReference type="GO" id="GO:0033942">
    <property type="term" value="F:4-alpha-D-(1-&gt;4)-alpha-D-glucanotrehalose trehalohydrolase activity"/>
    <property type="evidence" value="ECO:0007669"/>
    <property type="project" value="UniProtKB-EC"/>
</dbReference>
<comment type="subcellular location">
    <subcellularLocation>
        <location evidence="1 15">Cytoplasm</location>
    </subcellularLocation>
</comment>
<comment type="similarity">
    <text evidence="3 14">Belongs to the glycosyl hydrolase 13 family.</text>
</comment>
<dbReference type="AlphaFoldDB" id="A0A401YS32"/>
<dbReference type="Gene3D" id="1.10.10.760">
    <property type="entry name" value="E-set domains of sugar-utilizing enzymes"/>
    <property type="match status" value="1"/>
</dbReference>
<protein>
    <recommendedName>
        <fullName evidence="5 13">Malto-oligosyltrehalose trehalohydrolase</fullName>
        <shortName evidence="14">MTHase</shortName>
        <ecNumber evidence="4 13">3.2.1.141</ecNumber>
    </recommendedName>
    <alternativeName>
        <fullName evidence="11 14">4-alpha-D-((1-&gt;4)-alpha-D-glucano)trehalose trehalohydrolase</fullName>
    </alternativeName>
    <alternativeName>
        <fullName evidence="10 14">Maltooligosyl trehalose trehalohydrolase</fullName>
    </alternativeName>
</protein>
<comment type="pathway">
    <text evidence="2 14">Glycan biosynthesis; trehalose biosynthesis.</text>
</comment>
<dbReference type="CDD" id="cd11325">
    <property type="entry name" value="AmyAc_GTHase"/>
    <property type="match status" value="1"/>
</dbReference>
<dbReference type="Gene3D" id="3.20.20.80">
    <property type="entry name" value="Glycosidases"/>
    <property type="match status" value="1"/>
</dbReference>
<accession>A0A401YS32</accession>
<dbReference type="Proteomes" id="UP000286931">
    <property type="component" value="Unassembled WGS sequence"/>
</dbReference>
<evidence type="ECO:0000256" key="12">
    <source>
        <dbReference type="ARBA" id="ARBA00034013"/>
    </source>
</evidence>
<dbReference type="EMBL" id="BIFH01000024">
    <property type="protein sequence ID" value="GCD97417.1"/>
    <property type="molecule type" value="Genomic_DNA"/>
</dbReference>
<dbReference type="EC" id="3.2.1.141" evidence="4 13"/>
<feature type="active site" description="Proton donor" evidence="15">
    <location>
        <position position="283"/>
    </location>
</feature>
<feature type="binding site" evidence="16">
    <location>
        <begin position="308"/>
        <end position="312"/>
    </location>
    <ligand>
        <name>substrate</name>
    </ligand>
</feature>
<dbReference type="SUPFAM" id="SSF51445">
    <property type="entry name" value="(Trans)glycosidases"/>
    <property type="match status" value="1"/>
</dbReference>
<evidence type="ECO:0000256" key="17">
    <source>
        <dbReference type="PIRSR" id="PIRSR006337-3"/>
    </source>
</evidence>
<dbReference type="PIRSF" id="PIRSF006337">
    <property type="entry name" value="Trehalose_TreZ"/>
    <property type="match status" value="1"/>
</dbReference>
<evidence type="ECO:0000256" key="7">
    <source>
        <dbReference type="ARBA" id="ARBA00022801"/>
    </source>
</evidence>
<dbReference type="InterPro" id="IPR014756">
    <property type="entry name" value="Ig_E-set"/>
</dbReference>
<evidence type="ECO:0000256" key="10">
    <source>
        <dbReference type="ARBA" id="ARBA00032057"/>
    </source>
</evidence>
<dbReference type="PANTHER" id="PTHR43651">
    <property type="entry name" value="1,4-ALPHA-GLUCAN-BRANCHING ENZYME"/>
    <property type="match status" value="1"/>
</dbReference>
<keyword evidence="7 14" id="KW-0378">Hydrolase</keyword>
<sequence length="586" mass="64380">MVRFEVWAPKASSLEVVVDGRRKPMRDANRPGWWQADVPTAVHGSDYAFAIDGNDPLPDPRSRWQPTGPDGPSRVVDHAAYTWGDGAWTGRPLPGAVVYELHIGTFTTEGTFAAAVERLDHLVDLGVTHVEVMPVSAFPGRHGWGYDGVCPWAVHEPYGGPDGLKRFVDACHVRGLGVILDVVHNHLGPSGNHLPAFGPYFTDRYRTPWGSAVNLDGPGSDEVRAYLVGSALMWLHDYHVDGLRLDAVHALADNRAVPFLEELSEAVDKLAAATGRPLFLIAESDLNDPRVVTPRESGGMGVQAQWSDDFHHALHALLTGERQGYYGDFGSMGTLAKTLTRVWLHDGTWSSFRKRTHGRPVPTSRMPAYRFLGYLQTHDQVGNRATGDRISATLPPALLAAGAALVLTAPFTPMLFMGEEWGASTPWQYFTDHTDPELAEAVRNGRRAEFASHGWDAAQIPDPQSAQTVRDSCLDWKEPARAPHAALLAWYRRLIALRREWENLTDPDLTRVQVSFEETAGWLMVHRGAFRTAVNLAEQPATLPMGTGAAEIVAAWDDRAEIRRGLVGTTLRLPATSVAVVRIGTR</sequence>
<dbReference type="OrthoDB" id="9800174at2"/>
<keyword evidence="8" id="KW-0119">Carbohydrate metabolism</keyword>
<dbReference type="CDD" id="cd02853">
    <property type="entry name" value="E_set_MTHase_like_N"/>
    <property type="match status" value="1"/>
</dbReference>
<evidence type="ECO:0000256" key="4">
    <source>
        <dbReference type="ARBA" id="ARBA00012268"/>
    </source>
</evidence>
<reference evidence="19 20" key="1">
    <citation type="submission" date="2018-12" db="EMBL/GenBank/DDBJ databases">
        <title>Draft genome sequence of Embleya hyalina NBRC 13850T.</title>
        <authorList>
            <person name="Komaki H."/>
            <person name="Hosoyama A."/>
            <person name="Kimura A."/>
            <person name="Ichikawa N."/>
            <person name="Tamura T."/>
        </authorList>
    </citation>
    <scope>NUCLEOTIDE SEQUENCE [LARGE SCALE GENOMIC DNA]</scope>
    <source>
        <strain evidence="19 20">NBRC 13850</strain>
    </source>
</reference>
<dbReference type="GO" id="GO:0005992">
    <property type="term" value="P:trehalose biosynthetic process"/>
    <property type="evidence" value="ECO:0007669"/>
    <property type="project" value="UniProtKB-UniRule"/>
</dbReference>
<evidence type="ECO:0000256" key="6">
    <source>
        <dbReference type="ARBA" id="ARBA00022490"/>
    </source>
</evidence>
<evidence type="ECO:0000256" key="5">
    <source>
        <dbReference type="ARBA" id="ARBA00015938"/>
    </source>
</evidence>
<dbReference type="InterPro" id="IPR013783">
    <property type="entry name" value="Ig-like_fold"/>
</dbReference>
<evidence type="ECO:0000256" key="14">
    <source>
        <dbReference type="PIRNR" id="PIRNR006337"/>
    </source>
</evidence>
<evidence type="ECO:0000256" key="1">
    <source>
        <dbReference type="ARBA" id="ARBA00004496"/>
    </source>
</evidence>
<dbReference type="InterPro" id="IPR004193">
    <property type="entry name" value="Glyco_hydro_13_N"/>
</dbReference>
<evidence type="ECO:0000256" key="16">
    <source>
        <dbReference type="PIRSR" id="PIRSR006337-2"/>
    </source>
</evidence>
<dbReference type="SMART" id="SM00642">
    <property type="entry name" value="Aamy"/>
    <property type="match status" value="1"/>
</dbReference>
<evidence type="ECO:0000256" key="9">
    <source>
        <dbReference type="ARBA" id="ARBA00023295"/>
    </source>
</evidence>
<evidence type="ECO:0000256" key="8">
    <source>
        <dbReference type="ARBA" id="ARBA00023277"/>
    </source>
</evidence>
<evidence type="ECO:0000313" key="20">
    <source>
        <dbReference type="Proteomes" id="UP000286931"/>
    </source>
</evidence>
<dbReference type="SUPFAM" id="SSF81296">
    <property type="entry name" value="E set domains"/>
    <property type="match status" value="1"/>
</dbReference>
<evidence type="ECO:0000259" key="18">
    <source>
        <dbReference type="SMART" id="SM00642"/>
    </source>
</evidence>
<dbReference type="InterPro" id="IPR006047">
    <property type="entry name" value="GH13_cat_dom"/>
</dbReference>
<dbReference type="NCBIfam" id="TIGR02402">
    <property type="entry name" value="trehalose_TreZ"/>
    <property type="match status" value="1"/>
</dbReference>
<dbReference type="PANTHER" id="PTHR43651:SF11">
    <property type="entry name" value="MALTO-OLIGOSYLTREHALOSE TREHALOHYDROLASE"/>
    <property type="match status" value="1"/>
</dbReference>
<dbReference type="UniPathway" id="UPA00299"/>
<evidence type="ECO:0000256" key="13">
    <source>
        <dbReference type="NCBIfam" id="TIGR02402"/>
    </source>
</evidence>
<dbReference type="InterPro" id="IPR017853">
    <property type="entry name" value="GH"/>
</dbReference>
<keyword evidence="6" id="KW-0963">Cytoplasm</keyword>
<keyword evidence="20" id="KW-1185">Reference proteome</keyword>
<evidence type="ECO:0000313" key="19">
    <source>
        <dbReference type="EMBL" id="GCD97417.1"/>
    </source>
</evidence>
<evidence type="ECO:0000256" key="3">
    <source>
        <dbReference type="ARBA" id="ARBA00008061"/>
    </source>
</evidence>
<evidence type="ECO:0000256" key="11">
    <source>
        <dbReference type="ARBA" id="ARBA00033284"/>
    </source>
</evidence>
<feature type="site" description="Transition state stabilizer" evidence="17">
    <location>
        <position position="379"/>
    </location>
</feature>
<dbReference type="Pfam" id="PF02922">
    <property type="entry name" value="CBM_48"/>
    <property type="match status" value="1"/>
</dbReference>
<feature type="binding site" evidence="16">
    <location>
        <begin position="244"/>
        <end position="249"/>
    </location>
    <ligand>
        <name>substrate</name>
    </ligand>
</feature>
<feature type="binding site" evidence="16">
    <location>
        <begin position="378"/>
        <end position="383"/>
    </location>
    <ligand>
        <name>substrate</name>
    </ligand>
</feature>
<gene>
    <name evidence="19" type="ORF">EHYA_05109</name>
</gene>